<comment type="cofactor">
    <cofactor evidence="1">
        <name>Zn(2+)</name>
        <dbReference type="ChEBI" id="CHEBI:29105"/>
    </cofactor>
</comment>
<dbReference type="RefSeq" id="WP_118588528.1">
    <property type="nucleotide sequence ID" value="NZ_JACOOZ010000003.1"/>
</dbReference>
<feature type="domain" description="Metallo-beta-lactamase" evidence="5">
    <location>
        <begin position="15"/>
        <end position="193"/>
    </location>
</feature>
<dbReference type="Proteomes" id="UP000597877">
    <property type="component" value="Unassembled WGS sequence"/>
</dbReference>
<keyword evidence="7" id="KW-1185">Reference proteome</keyword>
<evidence type="ECO:0000256" key="1">
    <source>
        <dbReference type="ARBA" id="ARBA00001947"/>
    </source>
</evidence>
<dbReference type="PANTHER" id="PTHR46233:SF3">
    <property type="entry name" value="HYDROXYACYLGLUTATHIONE HYDROLASE GLOC"/>
    <property type="match status" value="1"/>
</dbReference>
<dbReference type="InterPro" id="IPR036866">
    <property type="entry name" value="RibonucZ/Hydroxyglut_hydro"/>
</dbReference>
<evidence type="ECO:0000256" key="2">
    <source>
        <dbReference type="ARBA" id="ARBA00022723"/>
    </source>
</evidence>
<evidence type="ECO:0000313" key="6">
    <source>
        <dbReference type="EMBL" id="MBC5667478.1"/>
    </source>
</evidence>
<keyword evidence="4" id="KW-0862">Zinc</keyword>
<keyword evidence="2" id="KW-0479">Metal-binding</keyword>
<gene>
    <name evidence="6" type="ORF">H8S00_05705</name>
</gene>
<evidence type="ECO:0000259" key="5">
    <source>
        <dbReference type="SMART" id="SM00849"/>
    </source>
</evidence>
<reference evidence="6 7" key="1">
    <citation type="submission" date="2020-08" db="EMBL/GenBank/DDBJ databases">
        <title>Genome public.</title>
        <authorList>
            <person name="Liu C."/>
            <person name="Sun Q."/>
        </authorList>
    </citation>
    <scope>NUCLEOTIDE SEQUENCE [LARGE SCALE GENOMIC DNA]</scope>
    <source>
        <strain evidence="6 7">BX4</strain>
    </source>
</reference>
<evidence type="ECO:0000256" key="4">
    <source>
        <dbReference type="ARBA" id="ARBA00022833"/>
    </source>
</evidence>
<dbReference type="EMBL" id="JACOOZ010000003">
    <property type="protein sequence ID" value="MBC5667478.1"/>
    <property type="molecule type" value="Genomic_DNA"/>
</dbReference>
<dbReference type="CDD" id="cd06262">
    <property type="entry name" value="metallo-hydrolase-like_MBL-fold"/>
    <property type="match status" value="1"/>
</dbReference>
<sequence>MAKIMIRSVTVSECYTNCYICMNKDTKEGFIVDPGDDELKISVNVSRLEMIPKAILLTHGHFDHIGAVNQLKERYNIPVIVGAKEEKVLTDSRMNLSSMFGEPVKVNGDKFLEDGENFQVAGFDIQYVLTPGHTPGSGCFYIEEEQVLFSGDTLFQASRGRTDFPGGSESDIIKSIKNKLLVLPGETEVYPGHMNITNIDSEKVYY</sequence>
<evidence type="ECO:0000256" key="3">
    <source>
        <dbReference type="ARBA" id="ARBA00022801"/>
    </source>
</evidence>
<dbReference type="Gene3D" id="3.60.15.10">
    <property type="entry name" value="Ribonuclease Z/Hydroxyacylglutathione hydrolase-like"/>
    <property type="match status" value="1"/>
</dbReference>
<dbReference type="InterPro" id="IPR051453">
    <property type="entry name" value="MBL_Glyoxalase_II"/>
</dbReference>
<name>A0ABR7F1L1_9FIRM</name>
<evidence type="ECO:0000313" key="7">
    <source>
        <dbReference type="Proteomes" id="UP000597877"/>
    </source>
</evidence>
<keyword evidence="3" id="KW-0378">Hydrolase</keyword>
<organism evidence="6 7">
    <name type="scientific">Eubacterium segne</name>
    <dbReference type="NCBI Taxonomy" id="2763045"/>
    <lineage>
        <taxon>Bacteria</taxon>
        <taxon>Bacillati</taxon>
        <taxon>Bacillota</taxon>
        <taxon>Clostridia</taxon>
        <taxon>Eubacteriales</taxon>
        <taxon>Eubacteriaceae</taxon>
        <taxon>Eubacterium</taxon>
    </lineage>
</organism>
<comment type="caution">
    <text evidence="6">The sequence shown here is derived from an EMBL/GenBank/DDBJ whole genome shotgun (WGS) entry which is preliminary data.</text>
</comment>
<accession>A0ABR7F1L1</accession>
<dbReference type="InterPro" id="IPR001279">
    <property type="entry name" value="Metallo-B-lactamas"/>
</dbReference>
<dbReference type="Pfam" id="PF00753">
    <property type="entry name" value="Lactamase_B"/>
    <property type="match status" value="1"/>
</dbReference>
<dbReference type="SUPFAM" id="SSF56281">
    <property type="entry name" value="Metallo-hydrolase/oxidoreductase"/>
    <property type="match status" value="1"/>
</dbReference>
<proteinExistence type="predicted"/>
<dbReference type="PANTHER" id="PTHR46233">
    <property type="entry name" value="HYDROXYACYLGLUTATHIONE HYDROLASE GLOC"/>
    <property type="match status" value="1"/>
</dbReference>
<dbReference type="SMART" id="SM00849">
    <property type="entry name" value="Lactamase_B"/>
    <property type="match status" value="1"/>
</dbReference>
<protein>
    <submittedName>
        <fullName evidence="6">MBL fold metallo-hydrolase</fullName>
    </submittedName>
</protein>